<feature type="region of interest" description="Disordered" evidence="2">
    <location>
        <begin position="395"/>
        <end position="416"/>
    </location>
</feature>
<gene>
    <name evidence="3" type="ORF">FIESC28_04891</name>
</gene>
<comment type="caution">
    <text evidence="3">The sequence shown here is derived from an EMBL/GenBank/DDBJ whole genome shotgun (WGS) entry which is preliminary data.</text>
</comment>
<reference evidence="3 4" key="1">
    <citation type="submission" date="2018-06" db="EMBL/GenBank/DDBJ databases">
        <title>Fusarium incarnatum-equiseti species complex species 28.</title>
        <authorList>
            <person name="Gardiner D.M."/>
        </authorList>
    </citation>
    <scope>NUCLEOTIDE SEQUENCE [LARGE SCALE GENOMIC DNA]</scope>
    <source>
        <strain evidence="3 4">FIESC_28</strain>
    </source>
</reference>
<evidence type="ECO:0000256" key="2">
    <source>
        <dbReference type="SAM" id="MobiDB-lite"/>
    </source>
</evidence>
<feature type="compositionally biased region" description="Basic and acidic residues" evidence="2">
    <location>
        <begin position="189"/>
        <end position="201"/>
    </location>
</feature>
<feature type="region of interest" description="Disordered" evidence="2">
    <location>
        <begin position="453"/>
        <end position="704"/>
    </location>
</feature>
<feature type="compositionally biased region" description="Basic and acidic residues" evidence="2">
    <location>
        <begin position="226"/>
        <end position="246"/>
    </location>
</feature>
<feature type="compositionally biased region" description="Basic and acidic residues" evidence="2">
    <location>
        <begin position="679"/>
        <end position="704"/>
    </location>
</feature>
<dbReference type="OrthoDB" id="3439820at2759"/>
<evidence type="ECO:0000313" key="4">
    <source>
        <dbReference type="Proteomes" id="UP000253153"/>
    </source>
</evidence>
<organism evidence="3 4">
    <name type="scientific">Fusarium coffeatum</name>
    <dbReference type="NCBI Taxonomy" id="231269"/>
    <lineage>
        <taxon>Eukaryota</taxon>
        <taxon>Fungi</taxon>
        <taxon>Dikarya</taxon>
        <taxon>Ascomycota</taxon>
        <taxon>Pezizomycotina</taxon>
        <taxon>Sordariomycetes</taxon>
        <taxon>Hypocreomycetidae</taxon>
        <taxon>Hypocreales</taxon>
        <taxon>Nectriaceae</taxon>
        <taxon>Fusarium</taxon>
        <taxon>Fusarium incarnatum-equiseti species complex</taxon>
    </lineage>
</organism>
<feature type="coiled-coil region" evidence="1">
    <location>
        <begin position="273"/>
        <end position="300"/>
    </location>
</feature>
<keyword evidence="1" id="KW-0175">Coiled coil</keyword>
<feature type="compositionally biased region" description="Polar residues" evidence="2">
    <location>
        <begin position="839"/>
        <end position="850"/>
    </location>
</feature>
<feature type="compositionally biased region" description="Basic and acidic residues" evidence="2">
    <location>
        <begin position="510"/>
        <end position="521"/>
    </location>
</feature>
<dbReference type="AlphaFoldDB" id="A0A366RX13"/>
<accession>A0A366RX13</accession>
<evidence type="ECO:0000313" key="3">
    <source>
        <dbReference type="EMBL" id="RBR21623.1"/>
    </source>
</evidence>
<sequence>MPDEPHWSSIRHGRASNEQPPDSAPSRNLPRATNEFNRRLTLGDIGEWLKERQEPAPSVTLGDVGAWFKRKLPSHRPEKGGTLRNKNNWVNQESNGIDISQSASKDTNHPPTSSLPPEQRLSATNHRTGQRSRTGGSDRLMDWNTPKNLSEALPESKPSEGKATAAQKPSTRRKWLNRSSKRNQQTRGDSIKSKEDKREQARGNTTEPQPFVPATQMMPDILEVLDAARKARTKARDERESLKESGDYLGVQGINPQTGVLDLTSDSGESGLSLRTEQKLAKLEDQAKNATSAVKRKEAETEIVKIHLDRDVDKLRRREETEKRLKWRRGTHQWSSVQEPDLSPIAQSYRSTSDLSKRKLRRDHDVTKQQDLIDLDVVDKKRSEGQPFGIAVMTNSHTRESAHSSDTVVKTPHRRGSADIYSAAFEPFESDKSSHSMDKLGLDRDLFAEHDVRPSTIHAQAPSDLLSEITEPKNGSRARGDRNTLGTNQQSDITRSLDDKPFSSQPRQRPNLDEERMRDAKSPGGHSAKTLHARFDDKPPEIHYPPDSAETNRTRIPRKQVPTYTNPDKSRIEPAPNGKPRSRTELGTFEDGQLRAAANDPSSPEASSVKSWDDSRPTTPERGRAVSDSRSPHRSASVHSRGDSVAWAAKSTQDSQRNTRLRGNNQKESSSTQNVVPNDTRDQRSRQPPDLRTEHGSRHREQIRDQGGVCIHKHHHYWVRPDSFDIPLERAPKSRECPSQAQTQPGYPEPTILRDDTKQFGHLPDKSWAESIAEIEVSGRDTSDRYYVREPSGVFESRTTGANVQQHGTTSKNVSNAAPMQQFVSIHLHGRPQGCLSETVTNPGAQTSGGLQEHQDAEEDTADLSSDISHMNERGGLWNAIKEFVLSGLRIGDAPARKTAAG</sequence>
<feature type="compositionally biased region" description="Polar residues" evidence="2">
    <location>
        <begin position="600"/>
        <end position="610"/>
    </location>
</feature>
<feature type="region of interest" description="Disordered" evidence="2">
    <location>
        <begin position="68"/>
        <end position="272"/>
    </location>
</feature>
<feature type="compositionally biased region" description="Polar residues" evidence="2">
    <location>
        <begin position="650"/>
        <end position="677"/>
    </location>
</feature>
<dbReference type="GeneID" id="41994334"/>
<keyword evidence="4" id="KW-1185">Reference proteome</keyword>
<feature type="compositionally biased region" description="Basic and acidic residues" evidence="2">
    <location>
        <begin position="611"/>
        <end position="631"/>
    </location>
</feature>
<feature type="region of interest" description="Disordered" evidence="2">
    <location>
        <begin position="1"/>
        <end position="38"/>
    </location>
</feature>
<dbReference type="EMBL" id="QKXC01000100">
    <property type="protein sequence ID" value="RBR21623.1"/>
    <property type="molecule type" value="Genomic_DNA"/>
</dbReference>
<feature type="compositionally biased region" description="Polar residues" evidence="2">
    <location>
        <begin position="254"/>
        <end position="272"/>
    </location>
</feature>
<protein>
    <submittedName>
        <fullName evidence="3">Uncharacterized protein</fullName>
    </submittedName>
</protein>
<feature type="compositionally biased region" description="Polar residues" evidence="2">
    <location>
        <begin position="484"/>
        <end position="494"/>
    </location>
</feature>
<feature type="compositionally biased region" description="Basic residues" evidence="2">
    <location>
        <begin position="170"/>
        <end position="181"/>
    </location>
</feature>
<feature type="compositionally biased region" description="Polar residues" evidence="2">
    <location>
        <begin position="84"/>
        <end position="135"/>
    </location>
</feature>
<dbReference type="RefSeq" id="XP_031016990.1">
    <property type="nucleotide sequence ID" value="XM_031159038.1"/>
</dbReference>
<feature type="region of interest" description="Disordered" evidence="2">
    <location>
        <begin position="323"/>
        <end position="363"/>
    </location>
</feature>
<feature type="compositionally biased region" description="Polar residues" evidence="2">
    <location>
        <begin position="345"/>
        <end position="354"/>
    </location>
</feature>
<name>A0A366RX13_9HYPO</name>
<proteinExistence type="predicted"/>
<dbReference type="Proteomes" id="UP000253153">
    <property type="component" value="Unassembled WGS sequence"/>
</dbReference>
<feature type="region of interest" description="Disordered" evidence="2">
    <location>
        <begin position="839"/>
        <end position="863"/>
    </location>
</feature>
<evidence type="ECO:0000256" key="1">
    <source>
        <dbReference type="SAM" id="Coils"/>
    </source>
</evidence>